<reference evidence="4 5" key="1">
    <citation type="submission" date="2021-03" db="EMBL/GenBank/DDBJ databases">
        <title>Thiomicrorhabdus sp.nov.,novel sulfur-oxidizing bacteria isolated from coastal sediment.</title>
        <authorList>
            <person name="Liu X."/>
        </authorList>
    </citation>
    <scope>NUCLEOTIDE SEQUENCE [LARGE SCALE GENOMIC DNA]</scope>
    <source>
        <strain evidence="4 5">6S2-11</strain>
    </source>
</reference>
<dbReference type="InterPro" id="IPR046454">
    <property type="entry name" value="GpA_endonuclease"/>
</dbReference>
<dbReference type="InterPro" id="IPR046453">
    <property type="entry name" value="GpA_ATPase"/>
</dbReference>
<keyword evidence="5" id="KW-1185">Reference proteome</keyword>
<dbReference type="Pfam" id="PF20454">
    <property type="entry name" value="GpA_nuclease"/>
    <property type="match status" value="1"/>
</dbReference>
<evidence type="ECO:0000256" key="1">
    <source>
        <dbReference type="SAM" id="MobiDB-lite"/>
    </source>
</evidence>
<sequence length="644" mass="72726">MDKLEAVTVRRTLAAIESGLGVMKKPIPQTVTEWANENFYLSSESSYTEGRWETMPFQVAILNAMGNDDIQVVDFIKSARVGYTKMLLAAQGYFVEHKKRNQMLFQPTDQAATEFMKEHFEPMIRDVPAIRALAPWYGVKHRDSTKDRKLFSNQKQVRVKGGASAKNYREKSVDVVIFDELSGFDSNIEHEGSPTTLGDKRTEGSVFRKSIRGSTPKVKDECLISLEADNAQHYFRRFVPCPECGELQTLKFGGKETNYGLKWEPSEPESVFYCCEHCQSIIENNDLSAMDAAGQWQSEQGLTTLDGISFTHTDTGEPAAPPRHVAFHIWTIYSPWTTWAQIVQDWETAQGDSDKLKTFINVTLGEAWEQETGEHTEPDILMSRLEDYEIEDLEDVALVAGVDTQDNRLEASVYAFNETEEAWAIEHFIFPGDTSQLEVFQEMADTLSSMGVQFACIDSGGHSTDTVYKFSRGKRWIFPIKGISGNRELVEDKGKRRQRLRTRTKKGVSPEPLGVDTGKSLLASRLAKTEPGAGYIHFRHDPSMDDEFFAQLTSEVLVKERKGGRITSRWKQIRERNETLDCFIYALAAFRMAAQDGKVRYIAKDQQAGERQPMAAGANRRRRSRRVTGGSSSLMNIADRLAGD</sequence>
<dbReference type="HAMAP" id="MF_04144">
    <property type="entry name" value="TERL_LAMBDA"/>
    <property type="match status" value="1"/>
</dbReference>
<dbReference type="RefSeq" id="WP_208150930.1">
    <property type="nucleotide sequence ID" value="NZ_JAGETV010000035.1"/>
</dbReference>
<dbReference type="EMBL" id="JAGETV010000035">
    <property type="protein sequence ID" value="MBO1928315.1"/>
    <property type="molecule type" value="Genomic_DNA"/>
</dbReference>
<dbReference type="Gene3D" id="3.40.50.300">
    <property type="entry name" value="P-loop containing nucleotide triphosphate hydrolases"/>
    <property type="match status" value="1"/>
</dbReference>
<protein>
    <submittedName>
        <fullName evidence="4">Phage terminase large subunit family protein</fullName>
    </submittedName>
</protein>
<dbReference type="Proteomes" id="UP000664835">
    <property type="component" value="Unassembled WGS sequence"/>
</dbReference>
<accession>A0ABS3Q928</accession>
<dbReference type="InterPro" id="IPR027417">
    <property type="entry name" value="P-loop_NTPase"/>
</dbReference>
<feature type="domain" description="Terminase large subunit GpA endonuclease" evidence="3">
    <location>
        <begin position="324"/>
        <end position="593"/>
    </location>
</feature>
<gene>
    <name evidence="4" type="ORF">J3998_12095</name>
</gene>
<evidence type="ECO:0000259" key="2">
    <source>
        <dbReference type="Pfam" id="PF05876"/>
    </source>
</evidence>
<comment type="caution">
    <text evidence="4">The sequence shown here is derived from an EMBL/GenBank/DDBJ whole genome shotgun (WGS) entry which is preliminary data.</text>
</comment>
<dbReference type="PANTHER" id="PTHR34413">
    <property type="entry name" value="PROPHAGE TAIL FIBER ASSEMBLY PROTEIN HOMOLOG TFAE-RELATED-RELATED"/>
    <property type="match status" value="1"/>
</dbReference>
<dbReference type="InterPro" id="IPR051220">
    <property type="entry name" value="TFA_Chaperone"/>
</dbReference>
<dbReference type="Pfam" id="PF05876">
    <property type="entry name" value="GpA_ATPase"/>
    <property type="match status" value="1"/>
</dbReference>
<evidence type="ECO:0000313" key="5">
    <source>
        <dbReference type="Proteomes" id="UP000664835"/>
    </source>
</evidence>
<feature type="domain" description="Phage terminase large subunit GpA ATPase" evidence="2">
    <location>
        <begin position="48"/>
        <end position="296"/>
    </location>
</feature>
<dbReference type="InterPro" id="IPR008866">
    <property type="entry name" value="Phage_lambda_GpA-like"/>
</dbReference>
<organism evidence="4 5">
    <name type="scientific">Thiomicrorhabdus marina</name>
    <dbReference type="NCBI Taxonomy" id="2818442"/>
    <lineage>
        <taxon>Bacteria</taxon>
        <taxon>Pseudomonadati</taxon>
        <taxon>Pseudomonadota</taxon>
        <taxon>Gammaproteobacteria</taxon>
        <taxon>Thiotrichales</taxon>
        <taxon>Piscirickettsiaceae</taxon>
        <taxon>Thiomicrorhabdus</taxon>
    </lineage>
</organism>
<feature type="region of interest" description="Disordered" evidence="1">
    <location>
        <begin position="605"/>
        <end position="630"/>
    </location>
</feature>
<name>A0ABS3Q928_9GAMM</name>
<dbReference type="PANTHER" id="PTHR34413:SF2">
    <property type="entry name" value="PROPHAGE TAIL FIBER ASSEMBLY PROTEIN HOMOLOG TFAE-RELATED"/>
    <property type="match status" value="1"/>
</dbReference>
<evidence type="ECO:0000313" key="4">
    <source>
        <dbReference type="EMBL" id="MBO1928315.1"/>
    </source>
</evidence>
<evidence type="ECO:0000259" key="3">
    <source>
        <dbReference type="Pfam" id="PF20454"/>
    </source>
</evidence>
<proteinExistence type="inferred from homology"/>